<proteinExistence type="predicted"/>
<accession>A0ABQ9Z9P9</accession>
<gene>
    <name evidence="1" type="ORF">OUZ56_018746</name>
</gene>
<sequence length="79" mass="8923">MHLRYPILSVDVTCGAEPNFMELVYVKAGGTGNYEELLELQTTYVTASRSSFVLNSRFSSEQFSTNRNSFTKESIETTQ</sequence>
<comment type="caution">
    <text evidence="1">The sequence shown here is derived from an EMBL/GenBank/DDBJ whole genome shotgun (WGS) entry which is preliminary data.</text>
</comment>
<keyword evidence="2" id="KW-1185">Reference proteome</keyword>
<protein>
    <submittedName>
        <fullName evidence="1">Uncharacterized protein</fullName>
    </submittedName>
</protein>
<evidence type="ECO:0000313" key="2">
    <source>
        <dbReference type="Proteomes" id="UP001234178"/>
    </source>
</evidence>
<organism evidence="1 2">
    <name type="scientific">Daphnia magna</name>
    <dbReference type="NCBI Taxonomy" id="35525"/>
    <lineage>
        <taxon>Eukaryota</taxon>
        <taxon>Metazoa</taxon>
        <taxon>Ecdysozoa</taxon>
        <taxon>Arthropoda</taxon>
        <taxon>Crustacea</taxon>
        <taxon>Branchiopoda</taxon>
        <taxon>Diplostraca</taxon>
        <taxon>Cladocera</taxon>
        <taxon>Anomopoda</taxon>
        <taxon>Daphniidae</taxon>
        <taxon>Daphnia</taxon>
    </lineage>
</organism>
<evidence type="ECO:0000313" key="1">
    <source>
        <dbReference type="EMBL" id="KAK4009612.1"/>
    </source>
</evidence>
<reference evidence="1 2" key="1">
    <citation type="journal article" date="2023" name="Nucleic Acids Res.">
        <title>The hologenome of Daphnia magna reveals possible DNA methylation and microbiome-mediated evolution of the host genome.</title>
        <authorList>
            <person name="Chaturvedi A."/>
            <person name="Li X."/>
            <person name="Dhandapani V."/>
            <person name="Marshall H."/>
            <person name="Kissane S."/>
            <person name="Cuenca-Cambronero M."/>
            <person name="Asole G."/>
            <person name="Calvet F."/>
            <person name="Ruiz-Romero M."/>
            <person name="Marangio P."/>
            <person name="Guigo R."/>
            <person name="Rago D."/>
            <person name="Mirbahai L."/>
            <person name="Eastwood N."/>
            <person name="Colbourne J.K."/>
            <person name="Zhou J."/>
            <person name="Mallon E."/>
            <person name="Orsini L."/>
        </authorList>
    </citation>
    <scope>NUCLEOTIDE SEQUENCE [LARGE SCALE GENOMIC DNA]</scope>
    <source>
        <strain evidence="1">LRV0_1</strain>
    </source>
</reference>
<dbReference type="Proteomes" id="UP001234178">
    <property type="component" value="Unassembled WGS sequence"/>
</dbReference>
<name>A0ABQ9Z9P9_9CRUS</name>
<dbReference type="EMBL" id="JAOYFB010000003">
    <property type="protein sequence ID" value="KAK4009612.1"/>
    <property type="molecule type" value="Genomic_DNA"/>
</dbReference>